<dbReference type="Proteomes" id="UP000251314">
    <property type="component" value="Unassembled WGS sequence"/>
</dbReference>
<evidence type="ECO:0008006" key="3">
    <source>
        <dbReference type="Google" id="ProtNLM"/>
    </source>
</evidence>
<evidence type="ECO:0000313" key="2">
    <source>
        <dbReference type="Proteomes" id="UP000251314"/>
    </source>
</evidence>
<dbReference type="InterPro" id="IPR021109">
    <property type="entry name" value="Peptidase_aspartic_dom_sf"/>
</dbReference>
<dbReference type="VEuPathDB" id="FungiDB:PC110_g2793"/>
<dbReference type="EMBL" id="MJFZ01000038">
    <property type="protein sequence ID" value="RAW40981.1"/>
    <property type="molecule type" value="Genomic_DNA"/>
</dbReference>
<dbReference type="SUPFAM" id="SSF50630">
    <property type="entry name" value="Acid proteases"/>
    <property type="match status" value="1"/>
</dbReference>
<proteinExistence type="predicted"/>
<dbReference type="STRING" id="29920.A0A329SWY5"/>
<evidence type="ECO:0000313" key="1">
    <source>
        <dbReference type="EMBL" id="RAW40981.1"/>
    </source>
</evidence>
<organism evidence="1 2">
    <name type="scientific">Phytophthora cactorum</name>
    <dbReference type="NCBI Taxonomy" id="29920"/>
    <lineage>
        <taxon>Eukaryota</taxon>
        <taxon>Sar</taxon>
        <taxon>Stramenopiles</taxon>
        <taxon>Oomycota</taxon>
        <taxon>Peronosporomycetes</taxon>
        <taxon>Peronosporales</taxon>
        <taxon>Peronosporaceae</taxon>
        <taxon>Phytophthora</taxon>
    </lineage>
</organism>
<dbReference type="CDD" id="cd00303">
    <property type="entry name" value="retropepsin_like"/>
    <property type="match status" value="1"/>
</dbReference>
<accession>A0A329SWY5</accession>
<gene>
    <name evidence="1" type="ORF">PC110_g2793</name>
</gene>
<reference evidence="1 2" key="1">
    <citation type="submission" date="2018-01" db="EMBL/GenBank/DDBJ databases">
        <title>Draft genome of the strawberry crown rot pathogen Phytophthora cactorum.</title>
        <authorList>
            <person name="Armitage A.D."/>
            <person name="Lysoe E."/>
            <person name="Nellist C.F."/>
            <person name="Harrison R.J."/>
            <person name="Brurberg M.B."/>
        </authorList>
    </citation>
    <scope>NUCLEOTIDE SEQUENCE [LARGE SCALE GENOMIC DNA]</scope>
    <source>
        <strain evidence="1 2">10300</strain>
    </source>
</reference>
<dbReference type="Gene3D" id="2.40.70.10">
    <property type="entry name" value="Acid Proteases"/>
    <property type="match status" value="1"/>
</dbReference>
<comment type="caution">
    <text evidence="1">The sequence shown here is derived from an EMBL/GenBank/DDBJ whole genome shotgun (WGS) entry which is preliminary data.</text>
</comment>
<name>A0A329SWY5_9STRA</name>
<protein>
    <recommendedName>
        <fullName evidence="3">Aspartic peptidase domain</fullName>
    </recommendedName>
</protein>
<dbReference type="AlphaFoldDB" id="A0A329SWY5"/>
<keyword evidence="2" id="KW-1185">Reference proteome</keyword>
<sequence>MGIADAKEEYDKELEDRQISQGEVTLRGRVKKNAERQKKITLTKLSTISGIPEGFLARTQDFVDPEDARLKERVLDDDRNFYENEAERMRLKSLGRRSPCRECREKSCDNGSKLGVKRMRTKGTVTNGKRVIASVRGVETLSTGYIDCVTAEMLIDAGAVACQVHLRVLKRSGRASETMREYYQSLNAVSGHLQKIGIIIDLPLHLSSHERMNSFVVIDQLPVDAILGTDALKNFKAVVDLDESTLSQKGTGERCVLFTTTRTEKTSADGTVPEPTESRWLYSVIGATNANREPFKDPTPELAKVLQEALDADLLDSRLNDEQKELLLALLESFRDLFVETSLKPGRTDMLEFSIDMGDHSLIKQRPYRVSMAEGDVMDAAI</sequence>
<dbReference type="OrthoDB" id="129124at2759"/>